<dbReference type="Proteomes" id="UP000298133">
    <property type="component" value="Unassembled WGS sequence"/>
</dbReference>
<organism evidence="1 2">
    <name type="scientific">Gammaproteobacteria bacterium LSUCC0057</name>
    <dbReference type="NCBI Taxonomy" id="2559237"/>
    <lineage>
        <taxon>Bacteria</taxon>
        <taxon>Pseudomonadati</taxon>
        <taxon>Pseudomonadota</taxon>
        <taxon>Gammaproteobacteria</taxon>
        <taxon>Cellvibrionales</taxon>
        <taxon>Porticoccaceae</taxon>
        <taxon>SAR92 clade</taxon>
    </lineage>
</organism>
<keyword evidence="2" id="KW-1185">Reference proteome</keyword>
<comment type="caution">
    <text evidence="1">The sequence shown here is derived from an EMBL/GenBank/DDBJ whole genome shotgun (WGS) entry which is preliminary data.</text>
</comment>
<sequence>MLWQSSQLLLLLMWPLFLPVAAIPLWQLAQLPVTAEWSNTAPSQLLVVWQSSQLLLLAIWLGDLPSATVPLWQLAQVPITAL</sequence>
<accession>A0A4Y8UIF5</accession>
<protein>
    <submittedName>
        <fullName evidence="1">Uncharacterized protein</fullName>
    </submittedName>
</protein>
<evidence type="ECO:0000313" key="1">
    <source>
        <dbReference type="EMBL" id="TFH67587.1"/>
    </source>
</evidence>
<dbReference type="AlphaFoldDB" id="A0A4Y8UIF5"/>
<proteinExistence type="predicted"/>
<reference evidence="1 2" key="1">
    <citation type="submission" date="2019-03" db="EMBL/GenBank/DDBJ databases">
        <title>Draft genome of Gammaproteobacteria bacterium LSUCC0057, a member of the SAR92 clade.</title>
        <authorList>
            <person name="Lanclos V.C."/>
            <person name="Doiron C."/>
            <person name="Henson M.W."/>
            <person name="Thrash J.C."/>
        </authorList>
    </citation>
    <scope>NUCLEOTIDE SEQUENCE [LARGE SCALE GENOMIC DNA]</scope>
    <source>
        <strain evidence="1 2">LSUCC0057</strain>
    </source>
</reference>
<name>A0A4Y8UIF5_9GAMM</name>
<dbReference type="EMBL" id="SPIA01000003">
    <property type="protein sequence ID" value="TFH67587.1"/>
    <property type="molecule type" value="Genomic_DNA"/>
</dbReference>
<evidence type="ECO:0000313" key="2">
    <source>
        <dbReference type="Proteomes" id="UP000298133"/>
    </source>
</evidence>
<gene>
    <name evidence="1" type="ORF">E3W66_08975</name>
</gene>